<sequence>IAAELQRIDSTCNRVDSLSLFLRKIGFREQRIDSHDPRIDSEEHRGQFDRHMHRFYPCRVNSYDDPFLKKFSKCFESIRRVVESIH</sequence>
<name>A0ABU6RSJ9_9FABA</name>
<gene>
    <name evidence="1" type="ORF">PIB30_084988</name>
</gene>
<accession>A0ABU6RSJ9</accession>
<organism evidence="1 2">
    <name type="scientific">Stylosanthes scabra</name>
    <dbReference type="NCBI Taxonomy" id="79078"/>
    <lineage>
        <taxon>Eukaryota</taxon>
        <taxon>Viridiplantae</taxon>
        <taxon>Streptophyta</taxon>
        <taxon>Embryophyta</taxon>
        <taxon>Tracheophyta</taxon>
        <taxon>Spermatophyta</taxon>
        <taxon>Magnoliopsida</taxon>
        <taxon>eudicotyledons</taxon>
        <taxon>Gunneridae</taxon>
        <taxon>Pentapetalae</taxon>
        <taxon>rosids</taxon>
        <taxon>fabids</taxon>
        <taxon>Fabales</taxon>
        <taxon>Fabaceae</taxon>
        <taxon>Papilionoideae</taxon>
        <taxon>50 kb inversion clade</taxon>
        <taxon>dalbergioids sensu lato</taxon>
        <taxon>Dalbergieae</taxon>
        <taxon>Pterocarpus clade</taxon>
        <taxon>Stylosanthes</taxon>
    </lineage>
</organism>
<comment type="caution">
    <text evidence="1">The sequence shown here is derived from an EMBL/GenBank/DDBJ whole genome shotgun (WGS) entry which is preliminary data.</text>
</comment>
<evidence type="ECO:0000313" key="2">
    <source>
        <dbReference type="Proteomes" id="UP001341840"/>
    </source>
</evidence>
<dbReference type="EMBL" id="JASCZI010031607">
    <property type="protein sequence ID" value="MED6127108.1"/>
    <property type="molecule type" value="Genomic_DNA"/>
</dbReference>
<feature type="non-terminal residue" evidence="1">
    <location>
        <position position="86"/>
    </location>
</feature>
<protein>
    <submittedName>
        <fullName evidence="1">Uncharacterized protein</fullName>
    </submittedName>
</protein>
<evidence type="ECO:0000313" key="1">
    <source>
        <dbReference type="EMBL" id="MED6127108.1"/>
    </source>
</evidence>
<keyword evidence="2" id="KW-1185">Reference proteome</keyword>
<proteinExistence type="predicted"/>
<dbReference type="Proteomes" id="UP001341840">
    <property type="component" value="Unassembled WGS sequence"/>
</dbReference>
<feature type="non-terminal residue" evidence="1">
    <location>
        <position position="1"/>
    </location>
</feature>
<reference evidence="1 2" key="1">
    <citation type="journal article" date="2023" name="Plants (Basel)">
        <title>Bridging the Gap: Combining Genomics and Transcriptomics Approaches to Understand Stylosanthes scabra, an Orphan Legume from the Brazilian Caatinga.</title>
        <authorList>
            <person name="Ferreira-Neto J.R.C."/>
            <person name="da Silva M.D."/>
            <person name="Binneck E."/>
            <person name="de Melo N.F."/>
            <person name="da Silva R.H."/>
            <person name="de Melo A.L.T.M."/>
            <person name="Pandolfi V."/>
            <person name="Bustamante F.O."/>
            <person name="Brasileiro-Vidal A.C."/>
            <person name="Benko-Iseppon A.M."/>
        </authorList>
    </citation>
    <scope>NUCLEOTIDE SEQUENCE [LARGE SCALE GENOMIC DNA]</scope>
    <source>
        <tissue evidence="1">Leaves</tissue>
    </source>
</reference>